<dbReference type="EMBL" id="JPOS01000034">
    <property type="protein sequence ID" value="KGE87628.1"/>
    <property type="molecule type" value="Genomic_DNA"/>
</dbReference>
<dbReference type="GO" id="GO:0005737">
    <property type="term" value="C:cytoplasm"/>
    <property type="evidence" value="ECO:0007669"/>
    <property type="project" value="UniProtKB-SubCell"/>
</dbReference>
<dbReference type="GO" id="GO:0008168">
    <property type="term" value="F:methyltransferase activity"/>
    <property type="evidence" value="ECO:0007669"/>
    <property type="project" value="UniProtKB-KW"/>
</dbReference>
<dbReference type="CDD" id="cd21153">
    <property type="entry name" value="PUA_RlmI"/>
    <property type="match status" value="1"/>
</dbReference>
<dbReference type="Gene3D" id="3.30.750.80">
    <property type="entry name" value="RNA methyltransferase domain (HRMD) like"/>
    <property type="match status" value="1"/>
</dbReference>
<name>A0A098S7K1_9BACT</name>
<evidence type="ECO:0000256" key="1">
    <source>
        <dbReference type="ARBA" id="ARBA00004496"/>
    </source>
</evidence>
<evidence type="ECO:0000259" key="8">
    <source>
        <dbReference type="Pfam" id="PF17785"/>
    </source>
</evidence>
<dbReference type="GO" id="GO:0003723">
    <property type="term" value="F:RNA binding"/>
    <property type="evidence" value="ECO:0007669"/>
    <property type="project" value="InterPro"/>
</dbReference>
<keyword evidence="3 9" id="KW-0489">Methyltransferase</keyword>
<dbReference type="Gene3D" id="2.30.130.10">
    <property type="entry name" value="PUA domain"/>
    <property type="match status" value="1"/>
</dbReference>
<proteinExistence type="inferred from homology"/>
<dbReference type="SUPFAM" id="SSF53335">
    <property type="entry name" value="S-adenosyl-L-methionine-dependent methyltransferases"/>
    <property type="match status" value="1"/>
</dbReference>
<feature type="domain" description="S-adenosylmethionine-dependent methyltransferase" evidence="7">
    <location>
        <begin position="206"/>
        <end position="376"/>
    </location>
</feature>
<dbReference type="InterPro" id="IPR019614">
    <property type="entry name" value="SAM-dep_methyl-trfase"/>
</dbReference>
<feature type="domain" description="RlmI-like PUA" evidence="8">
    <location>
        <begin position="29"/>
        <end position="92"/>
    </location>
</feature>
<dbReference type="InterPro" id="IPR029063">
    <property type="entry name" value="SAM-dependent_MTases_sf"/>
</dbReference>
<evidence type="ECO:0000256" key="5">
    <source>
        <dbReference type="ARBA" id="ARBA00022691"/>
    </source>
</evidence>
<evidence type="ECO:0000256" key="4">
    <source>
        <dbReference type="ARBA" id="ARBA00022679"/>
    </source>
</evidence>
<dbReference type="SUPFAM" id="SSF88697">
    <property type="entry name" value="PUA domain-like"/>
    <property type="match status" value="1"/>
</dbReference>
<dbReference type="CDD" id="cd02440">
    <property type="entry name" value="AdoMet_MTases"/>
    <property type="match status" value="1"/>
</dbReference>
<accession>A0A098S7K1</accession>
<dbReference type="Gene3D" id="3.40.50.150">
    <property type="entry name" value="Vaccinia Virus protein VP39"/>
    <property type="match status" value="1"/>
</dbReference>
<keyword evidence="2" id="KW-0963">Cytoplasm</keyword>
<dbReference type="AlphaFoldDB" id="A0A098S7K1"/>
<comment type="caution">
    <text evidence="9">The sequence shown here is derived from an EMBL/GenBank/DDBJ whole genome shotgun (WGS) entry which is preliminary data.</text>
</comment>
<evidence type="ECO:0000256" key="6">
    <source>
        <dbReference type="ARBA" id="ARBA00038091"/>
    </source>
</evidence>
<dbReference type="InterPro" id="IPR041532">
    <property type="entry name" value="RlmI-like_PUA"/>
</dbReference>
<dbReference type="STRING" id="1524460.IX84_13870"/>
<sequence>MRIKRGVPYLCQMEILAHLPDPPAQRLAIQVKPAAERALRRQHPWIFEEAITKQNAEGVAGSLAIIFDRKKDKFLTAGLYDPHSPIRIKALQFGQPARIDALWFSGKIEQAYERRKPLLETDTNSYRFLYGENDGLPGLVADVYDQVLVLKLYSFIWLPYLKMVLPPLLRLSECTTVVLRLSRNLQARPDLCHGLSDGQVIHGTLEKEEILFREHGLLFSANVVKGHKTGYFLDHRHNRKRIGELAKEKTVLDVFAYAGGFSVHALAGGATAVTSLDISAQALEMAAQNVALNHLGGRHRTLTGDAFEQMEQLSKTGQRFDIVIVDPPSFAKQRSEREKALQAYRQLATLAAGIVAPKGLLLLASCSSRITAPEFFEAVLEVLDNHPRQFRESGRTYHDTDHPIGFPEGAYLKAIYLEAQQ</sequence>
<evidence type="ECO:0000256" key="2">
    <source>
        <dbReference type="ARBA" id="ARBA00022490"/>
    </source>
</evidence>
<dbReference type="CDD" id="cd11572">
    <property type="entry name" value="RlmI_M_like"/>
    <property type="match status" value="1"/>
</dbReference>
<dbReference type="Pfam" id="PF17785">
    <property type="entry name" value="PUA_3"/>
    <property type="match status" value="1"/>
</dbReference>
<dbReference type="PANTHER" id="PTHR42873:SF1">
    <property type="entry name" value="S-ADENOSYLMETHIONINE-DEPENDENT METHYLTRANSFERASE DOMAIN-CONTAINING PROTEIN"/>
    <property type="match status" value="1"/>
</dbReference>
<evidence type="ECO:0000313" key="10">
    <source>
        <dbReference type="Proteomes" id="UP000029736"/>
    </source>
</evidence>
<evidence type="ECO:0000259" key="7">
    <source>
        <dbReference type="Pfam" id="PF10672"/>
    </source>
</evidence>
<reference evidence="9 10" key="1">
    <citation type="journal article" date="2014" name="Int. J. Syst. Evol. Microbiol.">
        <title>Phaeodactylibacter xiamenensis gen. nov., sp. nov., a member of the family Saprospiraceae isolated from the marine alga Phaeodactylum tricornutum.</title>
        <authorList>
            <person name="Chen Z.Jr."/>
            <person name="Lei X."/>
            <person name="Lai Q."/>
            <person name="Li Y."/>
            <person name="Zhang B."/>
            <person name="Zhang J."/>
            <person name="Zhang H."/>
            <person name="Yang L."/>
            <person name="Zheng W."/>
            <person name="Tian Y."/>
            <person name="Yu Z."/>
            <person name="Xu H.Jr."/>
            <person name="Zheng T."/>
        </authorList>
    </citation>
    <scope>NUCLEOTIDE SEQUENCE [LARGE SCALE GENOMIC DNA]</scope>
    <source>
        <strain evidence="9 10">KD52</strain>
    </source>
</reference>
<protein>
    <submittedName>
        <fullName evidence="9">SAM-dependent methyltransferase</fullName>
    </submittedName>
</protein>
<organism evidence="9 10">
    <name type="scientific">Phaeodactylibacter xiamenensis</name>
    <dbReference type="NCBI Taxonomy" id="1524460"/>
    <lineage>
        <taxon>Bacteria</taxon>
        <taxon>Pseudomonadati</taxon>
        <taxon>Bacteroidota</taxon>
        <taxon>Saprospiria</taxon>
        <taxon>Saprospirales</taxon>
        <taxon>Haliscomenobacteraceae</taxon>
        <taxon>Phaeodactylibacter</taxon>
    </lineage>
</organism>
<dbReference type="GO" id="GO:0032259">
    <property type="term" value="P:methylation"/>
    <property type="evidence" value="ECO:0007669"/>
    <property type="project" value="UniProtKB-KW"/>
</dbReference>
<comment type="similarity">
    <text evidence="6">Belongs to the methyltransferase superfamily. RlmI family.</text>
</comment>
<dbReference type="InterPro" id="IPR036974">
    <property type="entry name" value="PUA_sf"/>
</dbReference>
<dbReference type="InterPro" id="IPR015947">
    <property type="entry name" value="PUA-like_sf"/>
</dbReference>
<evidence type="ECO:0000313" key="9">
    <source>
        <dbReference type="EMBL" id="KGE87628.1"/>
    </source>
</evidence>
<keyword evidence="4 9" id="KW-0808">Transferase</keyword>
<gene>
    <name evidence="9" type="ORF">IX84_13870</name>
</gene>
<dbReference type="Proteomes" id="UP000029736">
    <property type="component" value="Unassembled WGS sequence"/>
</dbReference>
<keyword evidence="5" id="KW-0949">S-adenosyl-L-methionine</keyword>
<comment type="subcellular location">
    <subcellularLocation>
        <location evidence="1">Cytoplasm</location>
    </subcellularLocation>
</comment>
<dbReference type="Pfam" id="PF10672">
    <property type="entry name" value="Methyltrans_SAM"/>
    <property type="match status" value="1"/>
</dbReference>
<evidence type="ECO:0000256" key="3">
    <source>
        <dbReference type="ARBA" id="ARBA00022603"/>
    </source>
</evidence>
<keyword evidence="10" id="KW-1185">Reference proteome</keyword>
<dbReference type="PANTHER" id="PTHR42873">
    <property type="entry name" value="RIBOSOMAL RNA LARGE SUBUNIT METHYLTRANSFERASE"/>
    <property type="match status" value="1"/>
</dbReference>